<gene>
    <name evidence="3" type="ORF">SDJN03_14795</name>
</gene>
<keyword evidence="2" id="KW-0472">Membrane</keyword>
<feature type="region of interest" description="Disordered" evidence="1">
    <location>
        <begin position="94"/>
        <end position="155"/>
    </location>
</feature>
<dbReference type="EMBL" id="JAGKQH010000010">
    <property type="protein sequence ID" value="KAG6589372.1"/>
    <property type="molecule type" value="Genomic_DNA"/>
</dbReference>
<comment type="caution">
    <text evidence="3">The sequence shown here is derived from an EMBL/GenBank/DDBJ whole genome shotgun (WGS) entry which is preliminary data.</text>
</comment>
<reference evidence="3 4" key="1">
    <citation type="journal article" date="2021" name="Hortic Res">
        <title>The domestication of Cucurbita argyrosperma as revealed by the genome of its wild relative.</title>
        <authorList>
            <person name="Barrera-Redondo J."/>
            <person name="Sanchez-de la Vega G."/>
            <person name="Aguirre-Liguori J.A."/>
            <person name="Castellanos-Morales G."/>
            <person name="Gutierrez-Guerrero Y.T."/>
            <person name="Aguirre-Dugua X."/>
            <person name="Aguirre-Planter E."/>
            <person name="Tenaillon M.I."/>
            <person name="Lira-Saade R."/>
            <person name="Eguiarte L.E."/>
        </authorList>
    </citation>
    <scope>NUCLEOTIDE SEQUENCE [LARGE SCALE GENOMIC DNA]</scope>
    <source>
        <strain evidence="3">JBR-2021</strain>
    </source>
</reference>
<evidence type="ECO:0000313" key="4">
    <source>
        <dbReference type="Proteomes" id="UP000685013"/>
    </source>
</evidence>
<evidence type="ECO:0000313" key="3">
    <source>
        <dbReference type="EMBL" id="KAG6589372.1"/>
    </source>
</evidence>
<dbReference type="Proteomes" id="UP000685013">
    <property type="component" value="Chromosome 10"/>
</dbReference>
<accession>A0AAV6N0X9</accession>
<proteinExistence type="predicted"/>
<dbReference type="AlphaFoldDB" id="A0AAV6N0X9"/>
<feature type="transmembrane region" description="Helical" evidence="2">
    <location>
        <begin position="169"/>
        <end position="189"/>
    </location>
</feature>
<evidence type="ECO:0000256" key="1">
    <source>
        <dbReference type="SAM" id="MobiDB-lite"/>
    </source>
</evidence>
<keyword evidence="2" id="KW-1133">Transmembrane helix</keyword>
<sequence>MRPLPDDSPPEDDLISSLHRHGTATFSASSTWKIRTNELAQDEILRERRAAMGVGKFMGRRLSFDDVDMGHALNTELLHGNYWNGFVQDQIVAPSVQSSDSSQDNRNRETGKEEEEEEVPVCLNGLSYSSASSSSSSSSGSFAPPQVKEEENVRASVGGKREIGNRCRIGTWEVGLACLAIASVVMLIFSARCLEFGAYEEERLPFLLVPT</sequence>
<feature type="compositionally biased region" description="Low complexity" evidence="1">
    <location>
        <begin position="127"/>
        <end position="141"/>
    </location>
</feature>
<protein>
    <submittedName>
        <fullName evidence="3">Uncharacterized protein</fullName>
    </submittedName>
</protein>
<organism evidence="3 4">
    <name type="scientific">Cucurbita argyrosperma subsp. sororia</name>
    <dbReference type="NCBI Taxonomy" id="37648"/>
    <lineage>
        <taxon>Eukaryota</taxon>
        <taxon>Viridiplantae</taxon>
        <taxon>Streptophyta</taxon>
        <taxon>Embryophyta</taxon>
        <taxon>Tracheophyta</taxon>
        <taxon>Spermatophyta</taxon>
        <taxon>Magnoliopsida</taxon>
        <taxon>eudicotyledons</taxon>
        <taxon>Gunneridae</taxon>
        <taxon>Pentapetalae</taxon>
        <taxon>rosids</taxon>
        <taxon>fabids</taxon>
        <taxon>Cucurbitales</taxon>
        <taxon>Cucurbitaceae</taxon>
        <taxon>Cucurbiteae</taxon>
        <taxon>Cucurbita</taxon>
    </lineage>
</organism>
<evidence type="ECO:0000256" key="2">
    <source>
        <dbReference type="SAM" id="Phobius"/>
    </source>
</evidence>
<feature type="non-terminal residue" evidence="3">
    <location>
        <position position="1"/>
    </location>
</feature>
<keyword evidence="4" id="KW-1185">Reference proteome</keyword>
<keyword evidence="2" id="KW-0812">Transmembrane</keyword>
<name>A0AAV6N0X9_9ROSI</name>